<evidence type="ECO:0000313" key="1">
    <source>
        <dbReference type="EMBL" id="EAT79888.1"/>
    </source>
</evidence>
<dbReference type="EMBL" id="CH445347">
    <property type="protein sequence ID" value="EAT79888.1"/>
    <property type="molecule type" value="Genomic_DNA"/>
</dbReference>
<evidence type="ECO:0000313" key="2">
    <source>
        <dbReference type="Proteomes" id="UP000001055"/>
    </source>
</evidence>
<dbReference type="GeneID" id="5979722"/>
<proteinExistence type="predicted"/>
<dbReference type="InParanoid" id="Q0U6M4"/>
<accession>Q0U6M4</accession>
<organism evidence="1 2">
    <name type="scientific">Phaeosphaeria nodorum (strain SN15 / ATCC MYA-4574 / FGSC 10173)</name>
    <name type="common">Glume blotch fungus</name>
    <name type="synonym">Parastagonospora nodorum</name>
    <dbReference type="NCBI Taxonomy" id="321614"/>
    <lineage>
        <taxon>Eukaryota</taxon>
        <taxon>Fungi</taxon>
        <taxon>Dikarya</taxon>
        <taxon>Ascomycota</taxon>
        <taxon>Pezizomycotina</taxon>
        <taxon>Dothideomycetes</taxon>
        <taxon>Pleosporomycetidae</taxon>
        <taxon>Pleosporales</taxon>
        <taxon>Pleosporineae</taxon>
        <taxon>Phaeosphaeriaceae</taxon>
        <taxon>Parastagonospora</taxon>
    </lineage>
</organism>
<reference evidence="2" key="1">
    <citation type="journal article" date="2007" name="Plant Cell">
        <title>Dothideomycete-plant interactions illuminated by genome sequencing and EST analysis of the wheat pathogen Stagonospora nodorum.</title>
        <authorList>
            <person name="Hane J.K."/>
            <person name="Lowe R.G."/>
            <person name="Solomon P.S."/>
            <person name="Tan K.C."/>
            <person name="Schoch C.L."/>
            <person name="Spatafora J.W."/>
            <person name="Crous P.W."/>
            <person name="Kodira C."/>
            <person name="Birren B.W."/>
            <person name="Galagan J.E."/>
            <person name="Torriani S.F."/>
            <person name="McDonald B.A."/>
            <person name="Oliver R.P."/>
        </authorList>
    </citation>
    <scope>NUCLEOTIDE SEQUENCE [LARGE SCALE GENOMIC DNA]</scope>
    <source>
        <strain evidence="2">SN15 / ATCC MYA-4574 / FGSC 10173</strain>
    </source>
</reference>
<dbReference type="InterPro" id="IPR052895">
    <property type="entry name" value="HetReg/Transcr_Mod"/>
</dbReference>
<dbReference type="KEGG" id="pno:SNOG_12590"/>
<evidence type="ECO:0008006" key="3">
    <source>
        <dbReference type="Google" id="ProtNLM"/>
    </source>
</evidence>
<dbReference type="PANTHER" id="PTHR24148">
    <property type="entry name" value="ANKYRIN REPEAT DOMAIN-CONTAINING PROTEIN 39 HOMOLOG-RELATED"/>
    <property type="match status" value="1"/>
</dbReference>
<dbReference type="AlphaFoldDB" id="Q0U6M4"/>
<sequence>MYPFQRPIYKRNLKMFNQDKFQYPENPRSLSCLQKRIQEQSREEEERPLRQYYLQQGTTSWTKAICPARRQEITGFLMTSRPWWRRVWVIQEATLPKQDPVMQCGRIEIKYRRFLESAKHCMFQNAPSELSRTQISLTVHGMFDDGHNPLEVSLANRLLAYLSCMSGNFEVTDPKDRINGVHGFLQSGPSNVEGLPSWVPMWESKKWIGRDKNHGAPENISPIDN</sequence>
<name>Q0U6M4_PHANO</name>
<dbReference type="RefSeq" id="XP_001802811.1">
    <property type="nucleotide sequence ID" value="XM_001802759.1"/>
</dbReference>
<gene>
    <name evidence="1" type="ORF">SNOG_12590</name>
</gene>
<dbReference type="PANTHER" id="PTHR24148:SF73">
    <property type="entry name" value="HET DOMAIN PROTEIN (AFU_ORTHOLOGUE AFUA_8G01020)"/>
    <property type="match status" value="1"/>
</dbReference>
<dbReference type="VEuPathDB" id="FungiDB:JI435_125900"/>
<protein>
    <recommendedName>
        <fullName evidence="3">Heterokaryon incompatibility domain-containing protein</fullName>
    </recommendedName>
</protein>
<dbReference type="Proteomes" id="UP000001055">
    <property type="component" value="Unassembled WGS sequence"/>
</dbReference>